<dbReference type="InterPro" id="IPR002138">
    <property type="entry name" value="Pept_C14_p10"/>
</dbReference>
<comment type="similarity">
    <text evidence="2">Belongs to the pseudouridine synthase RluA family.</text>
</comment>
<comment type="catalytic activity">
    <reaction evidence="2">
        <text>a uridine in RNA = a pseudouridine in RNA</text>
        <dbReference type="Rhea" id="RHEA:48348"/>
        <dbReference type="Rhea" id="RHEA-COMP:12068"/>
        <dbReference type="Rhea" id="RHEA-COMP:12069"/>
        <dbReference type="ChEBI" id="CHEBI:65314"/>
        <dbReference type="ChEBI" id="CHEBI:65315"/>
    </reaction>
</comment>
<dbReference type="EC" id="5.4.99.-" evidence="2"/>
<dbReference type="InterPro" id="IPR020103">
    <property type="entry name" value="PsdUridine_synth_cat_dom_sf"/>
</dbReference>
<dbReference type="AlphaFoldDB" id="A0A875RWW6"/>
<dbReference type="GO" id="GO:0006508">
    <property type="term" value="P:proteolysis"/>
    <property type="evidence" value="ECO:0007669"/>
    <property type="project" value="InterPro"/>
</dbReference>
<evidence type="ECO:0000313" key="4">
    <source>
        <dbReference type="EMBL" id="QPG76557.1"/>
    </source>
</evidence>
<dbReference type="InterPro" id="IPR006225">
    <property type="entry name" value="PsdUridine_synth_RluC/D"/>
</dbReference>
<keyword evidence="5" id="KW-1185">Reference proteome</keyword>
<dbReference type="Pfam" id="PF00849">
    <property type="entry name" value="PseudoU_synth_2"/>
    <property type="match status" value="1"/>
</dbReference>
<dbReference type="PANTHER" id="PTHR21600:SF42">
    <property type="entry name" value="TRNA PSEUDOURIDINE(31) SYNTHASE"/>
    <property type="match status" value="1"/>
</dbReference>
<name>A0A875RWW6_EENNA</name>
<dbReference type="OrthoDB" id="424794at2759"/>
<protein>
    <recommendedName>
        <fullName evidence="2">Pseudouridine synthase</fullName>
        <ecNumber evidence="2">5.4.99.-</ecNumber>
    </recommendedName>
</protein>
<dbReference type="GO" id="GO:0009982">
    <property type="term" value="F:pseudouridine synthase activity"/>
    <property type="evidence" value="ECO:0007669"/>
    <property type="project" value="InterPro"/>
</dbReference>
<dbReference type="InterPro" id="IPR006224">
    <property type="entry name" value="PsdUridine_synth_RluA-like_CS"/>
</dbReference>
<dbReference type="GO" id="GO:0003723">
    <property type="term" value="F:RNA binding"/>
    <property type="evidence" value="ECO:0007669"/>
    <property type="project" value="InterPro"/>
</dbReference>
<organism evidence="4 5">
    <name type="scientific">Eeniella nana</name>
    <name type="common">Yeast</name>
    <name type="synonym">Brettanomyces nanus</name>
    <dbReference type="NCBI Taxonomy" id="13502"/>
    <lineage>
        <taxon>Eukaryota</taxon>
        <taxon>Fungi</taxon>
        <taxon>Dikarya</taxon>
        <taxon>Ascomycota</taxon>
        <taxon>Saccharomycotina</taxon>
        <taxon>Pichiomycetes</taxon>
        <taxon>Pichiales</taxon>
        <taxon>Pichiaceae</taxon>
        <taxon>Brettanomyces</taxon>
    </lineage>
</organism>
<proteinExistence type="inferred from homology"/>
<dbReference type="Gene3D" id="3.30.2350.10">
    <property type="entry name" value="Pseudouridine synthase"/>
    <property type="match status" value="1"/>
</dbReference>
<dbReference type="CDD" id="cd02557">
    <property type="entry name" value="PseudoU_synth_ScRIB2"/>
    <property type="match status" value="1"/>
</dbReference>
<dbReference type="PANTHER" id="PTHR21600">
    <property type="entry name" value="MITOCHONDRIAL RNA PSEUDOURIDINE SYNTHASE"/>
    <property type="match status" value="1"/>
</dbReference>
<dbReference type="GeneID" id="62197347"/>
<dbReference type="RefSeq" id="XP_038780122.1">
    <property type="nucleotide sequence ID" value="XM_038924194.1"/>
</dbReference>
<reference evidence="4" key="1">
    <citation type="submission" date="2020-10" db="EMBL/GenBank/DDBJ databases">
        <authorList>
            <person name="Roach M.J.R."/>
        </authorList>
    </citation>
    <scope>NUCLEOTIDE SEQUENCE</scope>
    <source>
        <strain evidence="4">CBS 1945</strain>
    </source>
</reference>
<accession>A0A875RWW6</accession>
<feature type="domain" description="Caspase family p10" evidence="3">
    <location>
        <begin position="15"/>
        <end position="55"/>
    </location>
</feature>
<evidence type="ECO:0000256" key="1">
    <source>
        <dbReference type="PIRSR" id="PIRSR606225-1"/>
    </source>
</evidence>
<comment type="function">
    <text evidence="2">Responsible for synthesis of pseudouridine from uracil.</text>
</comment>
<gene>
    <name evidence="4" type="ORF">FOA43_003947</name>
</gene>
<dbReference type="InterPro" id="IPR050188">
    <property type="entry name" value="RluA_PseudoU_synthase"/>
</dbReference>
<dbReference type="InterPro" id="IPR006145">
    <property type="entry name" value="PsdUridine_synth_RsuA/RluA"/>
</dbReference>
<sequence length="360" mass="42036">MPPVYHFQNGLRFVAPYYYTYRTTVKGRWFDRSILEVFTEEFRDYDRGHYIKRIEEDNVQVIRKRKGKETVYKGKILMDLPLESGDLVIHKEHKHERPVSDTKIKIVHNDQNILVVDKPSGIPMHPVQGYLYNTLTEILKKDLSLKRLHPCNRLDKLTSGVVLLCKNVQSASFYQQMIQNRNFTKEYVARVDGKFPTIPCECSDDVVVIDAKRKSHGFCRREALTRFKLLKYSPILNQSIVLCKPVTGRTHQIRIHLRNLGHAIVNDPLYNPKLNNLLGNAKKIDLTTREGQEVVQNEHTQKRIDLLSGQKCPECGIDLYKEPDSKSLIMYLHALRYSSKNEQGELQCYETEMPQWTYIT</sequence>
<keyword evidence="2" id="KW-0413">Isomerase</keyword>
<evidence type="ECO:0000259" key="3">
    <source>
        <dbReference type="PROSITE" id="PS50207"/>
    </source>
</evidence>
<dbReference type="SUPFAM" id="SSF55120">
    <property type="entry name" value="Pseudouridine synthase"/>
    <property type="match status" value="1"/>
</dbReference>
<dbReference type="EMBL" id="CP064815">
    <property type="protein sequence ID" value="QPG76557.1"/>
    <property type="molecule type" value="Genomic_DNA"/>
</dbReference>
<dbReference type="GO" id="GO:0000455">
    <property type="term" value="P:enzyme-directed rRNA pseudouridine synthesis"/>
    <property type="evidence" value="ECO:0007669"/>
    <property type="project" value="TreeGrafter"/>
</dbReference>
<evidence type="ECO:0000256" key="2">
    <source>
        <dbReference type="RuleBase" id="RU362028"/>
    </source>
</evidence>
<dbReference type="PROSITE" id="PS50207">
    <property type="entry name" value="CASPASE_P10"/>
    <property type="match status" value="1"/>
</dbReference>
<dbReference type="KEGG" id="bnn:FOA43_003947"/>
<dbReference type="Proteomes" id="UP000662931">
    <property type="component" value="Chromosome 4"/>
</dbReference>
<dbReference type="PROSITE" id="PS01129">
    <property type="entry name" value="PSI_RLU"/>
    <property type="match status" value="1"/>
</dbReference>
<dbReference type="GO" id="GO:0004197">
    <property type="term" value="F:cysteine-type endopeptidase activity"/>
    <property type="evidence" value="ECO:0007669"/>
    <property type="project" value="InterPro"/>
</dbReference>
<dbReference type="NCBIfam" id="TIGR00005">
    <property type="entry name" value="rluA_subfam"/>
    <property type="match status" value="1"/>
</dbReference>
<feature type="active site" evidence="1">
    <location>
        <position position="155"/>
    </location>
</feature>
<evidence type="ECO:0000313" key="5">
    <source>
        <dbReference type="Proteomes" id="UP000662931"/>
    </source>
</evidence>